<dbReference type="PANTHER" id="PTHR47547">
    <property type="match status" value="1"/>
</dbReference>
<feature type="transmembrane region" description="Helical" evidence="5">
    <location>
        <begin position="538"/>
        <end position="558"/>
    </location>
</feature>
<keyword evidence="3 5" id="KW-1133">Transmembrane helix</keyword>
<name>Q6L2G3_PICTO</name>
<proteinExistence type="predicted"/>
<evidence type="ECO:0000256" key="1">
    <source>
        <dbReference type="ARBA" id="ARBA00004141"/>
    </source>
</evidence>
<dbReference type="HOGENOM" id="CLU_007946_16_0_2"/>
<evidence type="ECO:0000256" key="5">
    <source>
        <dbReference type="SAM" id="Phobius"/>
    </source>
</evidence>
<keyword evidence="2 5" id="KW-0812">Transmembrane</keyword>
<dbReference type="PIRSF" id="PIRSF006060">
    <property type="entry name" value="AA_transporter"/>
    <property type="match status" value="1"/>
</dbReference>
<dbReference type="KEGG" id="pto:PTO0254"/>
<accession>Q6L2G3</accession>
<feature type="transmembrane region" description="Helical" evidence="5">
    <location>
        <begin position="193"/>
        <end position="214"/>
    </location>
</feature>
<dbReference type="PANTHER" id="PTHR47547:SF1">
    <property type="entry name" value="ASPARTATE-PROTON SYMPORTER"/>
    <property type="match status" value="1"/>
</dbReference>
<sequence>MFHDITMVATNQNIASDVTEDKKLKKALSTWDLLFLSLGGIIGSGWLFAAAASAGTAGPSAIYAWIIGGVLIIFIALVYAELGGMLPRSGAIVRYGHYSHGGLAGLIFGWAYFLSAVSVPAVEAEGVITYAASYTPKYHIILATTSTNPITGVPLLILTPLGILLAAILIVAFFMLNYAGVRLMGKTNTGMTWWKLIIPAATIVILFVVGFHTYEFTDIASGGFLPYGWPAVFAAVSTDGIVFSYLGFRQAVDYGGEAKTPQKSIPIAVIGSVLIGIFVYVLLQVVFIGHLNLGAIGNNWSILTAPPTSNAYATSISSAPFATLATSAGLVALTYILYADAYVSPSGTLNVYAGTSARTLFGLGENGYLPESIKRVNKRTKVPVLSIILSMIIGLVFLAPFPSWYALVSLITSSTAFTYIVGGSALMVFRREAGELKRPFKLAGASILAPIAFIGATLIVYWSGWPTVGILSIAIFLGLLVYFILLLLARYNIVHGIENIFTNKTIKAGIWVPAYILILDLLSYIGEKDYGGIGILKFPIDFLVVIVVGIIFYVISYYSGYRTEEISNIIESGTQYIGEETETAGAK</sequence>
<dbReference type="InParanoid" id="Q6L2G3"/>
<feature type="transmembrane region" description="Helical" evidence="5">
    <location>
        <begin position="33"/>
        <end position="55"/>
    </location>
</feature>
<dbReference type="InterPro" id="IPR002293">
    <property type="entry name" value="AA/rel_permease1"/>
</dbReference>
<dbReference type="eggNOG" id="arCOG00009">
    <property type="taxonomic scope" value="Archaea"/>
</dbReference>
<dbReference type="EMBL" id="AE017261">
    <property type="protein sequence ID" value="AAT42839.1"/>
    <property type="molecule type" value="Genomic_DNA"/>
</dbReference>
<feature type="transmembrane region" description="Helical" evidence="5">
    <location>
        <begin position="468"/>
        <end position="488"/>
    </location>
</feature>
<keyword evidence="4 5" id="KW-0472">Membrane</keyword>
<comment type="subcellular location">
    <subcellularLocation>
        <location evidence="1">Membrane</location>
        <topology evidence="1">Multi-pass membrane protein</topology>
    </subcellularLocation>
</comment>
<evidence type="ECO:0000313" key="6">
    <source>
        <dbReference type="EMBL" id="AAT42839.1"/>
    </source>
</evidence>
<evidence type="ECO:0000256" key="2">
    <source>
        <dbReference type="ARBA" id="ARBA00022692"/>
    </source>
</evidence>
<dbReference type="GO" id="GO:0022857">
    <property type="term" value="F:transmembrane transporter activity"/>
    <property type="evidence" value="ECO:0007669"/>
    <property type="project" value="InterPro"/>
</dbReference>
<feature type="transmembrane region" description="Helical" evidence="5">
    <location>
        <begin position="226"/>
        <end position="246"/>
    </location>
</feature>
<dbReference type="Proteomes" id="UP000000438">
    <property type="component" value="Chromosome"/>
</dbReference>
<feature type="transmembrane region" description="Helical" evidence="5">
    <location>
        <begin position="92"/>
        <end position="113"/>
    </location>
</feature>
<feature type="transmembrane region" description="Helical" evidence="5">
    <location>
        <begin position="508"/>
        <end position="526"/>
    </location>
</feature>
<feature type="transmembrane region" description="Helical" evidence="5">
    <location>
        <begin position="311"/>
        <end position="338"/>
    </location>
</feature>
<reference evidence="6 7" key="1">
    <citation type="journal article" date="2004" name="Proc. Natl. Acad. Sci. U.S.A.">
        <title>Genome sequence of Picrophilus torridus and its implications for life around pH 0.</title>
        <authorList>
            <person name="Futterer O."/>
            <person name="Angelov A."/>
            <person name="Liesegang H."/>
            <person name="Gottschalk G."/>
            <person name="Schleper C."/>
            <person name="Schepers B."/>
            <person name="Dock C."/>
            <person name="Antranikian G."/>
            <person name="Liebl W."/>
        </authorList>
    </citation>
    <scope>NUCLEOTIDE SEQUENCE [LARGE SCALE GENOMIC DNA]</scope>
    <source>
        <strain evidence="7">ATCC 700027 / DSM 9790 / JCM 10055 / NBRC 100828</strain>
    </source>
</reference>
<organism evidence="6 7">
    <name type="scientific">Picrophilus torridus (strain ATCC 700027 / DSM 9790 / JCM 10055 / NBRC 100828 / KAW 2/3)</name>
    <dbReference type="NCBI Taxonomy" id="1122961"/>
    <lineage>
        <taxon>Archaea</taxon>
        <taxon>Methanobacteriati</taxon>
        <taxon>Thermoplasmatota</taxon>
        <taxon>Thermoplasmata</taxon>
        <taxon>Thermoplasmatales</taxon>
        <taxon>Picrophilaceae</taxon>
        <taxon>Picrophilus</taxon>
    </lineage>
</organism>
<feature type="transmembrane region" description="Helical" evidence="5">
    <location>
        <begin position="61"/>
        <end position="80"/>
    </location>
</feature>
<feature type="transmembrane region" description="Helical" evidence="5">
    <location>
        <begin position="407"/>
        <end position="428"/>
    </location>
</feature>
<evidence type="ECO:0000256" key="4">
    <source>
        <dbReference type="ARBA" id="ARBA00023136"/>
    </source>
</evidence>
<dbReference type="FunCoup" id="Q6L2G3">
    <property type="interactions" value="29"/>
</dbReference>
<feature type="transmembrane region" description="Helical" evidence="5">
    <location>
        <begin position="382"/>
        <end position="401"/>
    </location>
</feature>
<gene>
    <name evidence="6" type="ordered locus">PTO0254</name>
</gene>
<dbReference type="GO" id="GO:0016020">
    <property type="term" value="C:membrane"/>
    <property type="evidence" value="ECO:0007669"/>
    <property type="project" value="UniProtKB-SubCell"/>
</dbReference>
<evidence type="ECO:0000313" key="7">
    <source>
        <dbReference type="Proteomes" id="UP000000438"/>
    </source>
</evidence>
<feature type="transmembrane region" description="Helical" evidence="5">
    <location>
        <begin position="155"/>
        <end position="181"/>
    </location>
</feature>
<dbReference type="STRING" id="263820.PTO0254"/>
<feature type="transmembrane region" description="Helical" evidence="5">
    <location>
        <begin position="267"/>
        <end position="291"/>
    </location>
</feature>
<dbReference type="InterPro" id="IPR052962">
    <property type="entry name" value="AA_Transporter_AGT"/>
</dbReference>
<feature type="transmembrane region" description="Helical" evidence="5">
    <location>
        <begin position="440"/>
        <end position="462"/>
    </location>
</feature>
<dbReference type="Pfam" id="PF13520">
    <property type="entry name" value="AA_permease_2"/>
    <property type="match status" value="1"/>
</dbReference>
<dbReference type="Gene3D" id="1.20.1740.10">
    <property type="entry name" value="Amino acid/polyamine transporter I"/>
    <property type="match status" value="1"/>
</dbReference>
<dbReference type="AlphaFoldDB" id="Q6L2G3"/>
<protein>
    <submittedName>
        <fullName evidence="6">Amino acid permease</fullName>
    </submittedName>
</protein>
<evidence type="ECO:0000256" key="3">
    <source>
        <dbReference type="ARBA" id="ARBA00022989"/>
    </source>
</evidence>
<dbReference type="PaxDb" id="263820-PTO0254"/>